<protein>
    <submittedName>
        <fullName evidence="2">DUF349 domain-containing protein</fullName>
    </submittedName>
</protein>
<dbReference type="Pfam" id="PF03993">
    <property type="entry name" value="DUF349"/>
    <property type="match status" value="2"/>
</dbReference>
<comment type="caution">
    <text evidence="2">The sequence shown here is derived from an EMBL/GenBank/DDBJ whole genome shotgun (WGS) entry which is preliminary data.</text>
</comment>
<evidence type="ECO:0000313" key="3">
    <source>
        <dbReference type="Proteomes" id="UP000648257"/>
    </source>
</evidence>
<keyword evidence="1" id="KW-0175">Coiled coil</keyword>
<sequence length="822" mass="93716">MFEFLSKLVSRRSSNKLDEQVMAQSLQKIHNEEVKQKNKEQERLEYRQKIDACAKNEEDTLALLLNCDFADGRYAAAQNLYSVACLEQALQATRNTDKRVAKLMQTRLEKIAEHARIITAAQACLQQADQLLSQDIVLANQLIELDKQVAQLTPFPAEFSPLLDERRVTLQSRLNSQMELQRKLLQVQQEVAQAQDLAEGDVASQLTQWKEVVSTCASSSLVAALPKNLLSDVQNKIAMFERAGQDKTVQTQDQSHGLNTEVNSAAEPKVIKPTEVVVKRPKNSELVINLSLAQIEELVSQFEEALEQGSIQSARQIEKKLQEIDTKQNYRQFQMSAALKERLNSARKELSNLMSWAKWSGNVSRDELISTAEKLTTLSLTPKEIVETVSALREQWKQMETKGGGAPKELWLRFDAACNLVYAPAALHFQNQADVRKSNLHKAEELLARLSAEAVQYLNDFQDWKLLRAKILEMQQEWKKLGPVDRKDKARLETAFEDLLSSLEAPLEQRQKEEILSREKMIAEVESLDATQKSSINQLRSLQQRWQLQAAMVPLQRRDEQKLWERFRAACDGVFEKKRKVAESADQQRQQNLEAKLAICQQLALEETTDQASIRRVIEKANTEWRAIGHVPRAQEQQIDKDFQGQIQRLQDAIEQLQSQVRQQKLQQFLDGLSFCQQLESAVEAEHNWSEQVASVVKQWEELALGSAKLNNVLKTRFQFVAKISTESIDQCRQQLQDNGKQWDAMCLHLEILLGVDSPAALSEERLQKQIEVLQQALRSGGDKQQVQELIFKLIGLSVSQNDSRVHRLQSLIAKLDTSLFA</sequence>
<dbReference type="RefSeq" id="WP_186923661.1">
    <property type="nucleotide sequence ID" value="NZ_JACOFW010000018.1"/>
</dbReference>
<feature type="coiled-coil region" evidence="1">
    <location>
        <begin position="640"/>
        <end position="667"/>
    </location>
</feature>
<name>A0ABR6X6N1_9BURK</name>
<dbReference type="InterPro" id="IPR007139">
    <property type="entry name" value="DUF349"/>
</dbReference>
<evidence type="ECO:0000313" key="2">
    <source>
        <dbReference type="EMBL" id="MBC3808582.1"/>
    </source>
</evidence>
<gene>
    <name evidence="2" type="ORF">H8K52_14650</name>
</gene>
<proteinExistence type="predicted"/>
<organism evidence="2 3">
    <name type="scientific">Undibacterium seohonense</name>
    <dbReference type="NCBI Taxonomy" id="1344950"/>
    <lineage>
        <taxon>Bacteria</taxon>
        <taxon>Pseudomonadati</taxon>
        <taxon>Pseudomonadota</taxon>
        <taxon>Betaproteobacteria</taxon>
        <taxon>Burkholderiales</taxon>
        <taxon>Oxalobacteraceae</taxon>
        <taxon>Undibacterium</taxon>
    </lineage>
</organism>
<reference evidence="2 3" key="1">
    <citation type="submission" date="2020-08" db="EMBL/GenBank/DDBJ databases">
        <title>Novel species isolated from subtropical streams in China.</title>
        <authorList>
            <person name="Lu H."/>
        </authorList>
    </citation>
    <scope>NUCLEOTIDE SEQUENCE [LARGE SCALE GENOMIC DNA]</scope>
    <source>
        <strain evidence="2 3">KACC 16656</strain>
    </source>
</reference>
<dbReference type="EMBL" id="JACOFW010000018">
    <property type="protein sequence ID" value="MBC3808582.1"/>
    <property type="molecule type" value="Genomic_DNA"/>
</dbReference>
<dbReference type="Proteomes" id="UP000648257">
    <property type="component" value="Unassembled WGS sequence"/>
</dbReference>
<evidence type="ECO:0000256" key="1">
    <source>
        <dbReference type="SAM" id="Coils"/>
    </source>
</evidence>
<accession>A0ABR6X6N1</accession>
<keyword evidence="3" id="KW-1185">Reference proteome</keyword>